<sequence length="10" mass="1307">MIVFLWLKEQ</sequence>
<proteinExistence type="predicted"/>
<accession>A0A2P2QE05</accession>
<organism evidence="1">
    <name type="scientific">Rhizophora mucronata</name>
    <name type="common">Asiatic mangrove</name>
    <dbReference type="NCBI Taxonomy" id="61149"/>
    <lineage>
        <taxon>Eukaryota</taxon>
        <taxon>Viridiplantae</taxon>
        <taxon>Streptophyta</taxon>
        <taxon>Embryophyta</taxon>
        <taxon>Tracheophyta</taxon>
        <taxon>Spermatophyta</taxon>
        <taxon>Magnoliopsida</taxon>
        <taxon>eudicotyledons</taxon>
        <taxon>Gunneridae</taxon>
        <taxon>Pentapetalae</taxon>
        <taxon>rosids</taxon>
        <taxon>fabids</taxon>
        <taxon>Malpighiales</taxon>
        <taxon>Rhizophoraceae</taxon>
        <taxon>Rhizophora</taxon>
    </lineage>
</organism>
<evidence type="ECO:0000313" key="1">
    <source>
        <dbReference type="EMBL" id="MBX65243.1"/>
    </source>
</evidence>
<protein>
    <submittedName>
        <fullName evidence="1">Uncharacterized protein</fullName>
    </submittedName>
</protein>
<reference evidence="1" key="1">
    <citation type="submission" date="2018-02" db="EMBL/GenBank/DDBJ databases">
        <title>Rhizophora mucronata_Transcriptome.</title>
        <authorList>
            <person name="Meera S.P."/>
            <person name="Sreeshan A."/>
            <person name="Augustine A."/>
        </authorList>
    </citation>
    <scope>NUCLEOTIDE SEQUENCE</scope>
    <source>
        <tissue evidence="1">Leaf</tissue>
    </source>
</reference>
<name>A0A2P2QE05_RHIMU</name>
<dbReference type="EMBL" id="GGEC01084759">
    <property type="protein sequence ID" value="MBX65243.1"/>
    <property type="molecule type" value="Transcribed_RNA"/>
</dbReference>